<protein>
    <recommendedName>
        <fullName evidence="5">CRAL-TRIO domain-containing protein</fullName>
    </recommendedName>
</protein>
<dbReference type="SUPFAM" id="SSF46938">
    <property type="entry name" value="CRAL/TRIO N-terminal domain"/>
    <property type="match status" value="1"/>
</dbReference>
<dbReference type="PROSITE" id="PS50866">
    <property type="entry name" value="GOLD"/>
    <property type="match status" value="1"/>
</dbReference>
<sequence>MSHYVTAEEITPEMREKIEELRSRCKPELEKYPPYNTDFTLLRWLMGWDYDVETIIPKLKFCLDTLHSLGLHKVTFETTDEINGFIKSQSPAAEYFPGGFMGYDKDGNVIAVHALAKTHPKTLSYAGRVSDLMRLCIAEGELAFKLIRKKEAEMKKKLGVKIIVDLEDFSMDLMYPPALKAYLNLVTLLQAMFPDFARNIYVINCPAMLSVAYATIHPVLSKQTREKVQFLGADWKQKLVEEFGAENVYPYWGGSKPLPPEANGRPTGPIRMGGKVPDEIRYENRNDNDLHNKPLSKINIGARSSKKLEVEIEKPGLKLKWMFKVSSGDIDFAIRKDGSYVWPRFRITTEFVPEYGCIECEESGIYEIEFGNDHGKVWSKDLKYVICVE</sequence>
<dbReference type="Pfam" id="PF00650">
    <property type="entry name" value="CRAL_TRIO"/>
    <property type="match status" value="1"/>
</dbReference>
<gene>
    <name evidence="3" type="ORF">L596_029875</name>
</gene>
<dbReference type="InterPro" id="IPR036598">
    <property type="entry name" value="GOLD_dom_sf"/>
</dbReference>
<evidence type="ECO:0000313" key="4">
    <source>
        <dbReference type="Proteomes" id="UP000298663"/>
    </source>
</evidence>
<dbReference type="InterPro" id="IPR036273">
    <property type="entry name" value="CRAL/TRIO_N_dom_sf"/>
</dbReference>
<dbReference type="Gene3D" id="3.40.525.10">
    <property type="entry name" value="CRAL-TRIO lipid binding domain"/>
    <property type="match status" value="1"/>
</dbReference>
<dbReference type="PROSITE" id="PS50191">
    <property type="entry name" value="CRAL_TRIO"/>
    <property type="match status" value="1"/>
</dbReference>
<evidence type="ECO:0000313" key="3">
    <source>
        <dbReference type="EMBL" id="TKR58430.1"/>
    </source>
</evidence>
<dbReference type="InterPro" id="IPR001251">
    <property type="entry name" value="CRAL-TRIO_dom"/>
</dbReference>
<evidence type="ECO:0000259" key="2">
    <source>
        <dbReference type="PROSITE" id="PS50866"/>
    </source>
</evidence>
<reference evidence="3 4" key="2">
    <citation type="journal article" date="2019" name="G3 (Bethesda)">
        <title>Hybrid Assembly of the Genome of the Entomopathogenic Nematode Steinernema carpocapsae Identifies the X-Chromosome.</title>
        <authorList>
            <person name="Serra L."/>
            <person name="Macchietto M."/>
            <person name="Macias-Munoz A."/>
            <person name="McGill C.J."/>
            <person name="Rodriguez I.M."/>
            <person name="Rodriguez B."/>
            <person name="Murad R."/>
            <person name="Mortazavi A."/>
        </authorList>
    </citation>
    <scope>NUCLEOTIDE SEQUENCE [LARGE SCALE GENOMIC DNA]</scope>
    <source>
        <strain evidence="3 4">ALL</strain>
    </source>
</reference>
<dbReference type="AlphaFoldDB" id="A0A4U5LR29"/>
<name>A0A4U5LR29_STECR</name>
<dbReference type="PANTHER" id="PTHR23324">
    <property type="entry name" value="SEC14 RELATED PROTEIN"/>
    <property type="match status" value="1"/>
</dbReference>
<keyword evidence="4" id="KW-1185">Reference proteome</keyword>
<dbReference type="STRING" id="34508.A0A4U5LR29"/>
<organism evidence="3 4">
    <name type="scientific">Steinernema carpocapsae</name>
    <name type="common">Entomopathogenic nematode</name>
    <dbReference type="NCBI Taxonomy" id="34508"/>
    <lineage>
        <taxon>Eukaryota</taxon>
        <taxon>Metazoa</taxon>
        <taxon>Ecdysozoa</taxon>
        <taxon>Nematoda</taxon>
        <taxon>Chromadorea</taxon>
        <taxon>Rhabditida</taxon>
        <taxon>Tylenchina</taxon>
        <taxon>Panagrolaimomorpha</taxon>
        <taxon>Strongyloidoidea</taxon>
        <taxon>Steinernematidae</taxon>
        <taxon>Steinernema</taxon>
    </lineage>
</organism>
<evidence type="ECO:0008006" key="5">
    <source>
        <dbReference type="Google" id="ProtNLM"/>
    </source>
</evidence>
<dbReference type="GO" id="GO:0005737">
    <property type="term" value="C:cytoplasm"/>
    <property type="evidence" value="ECO:0007669"/>
    <property type="project" value="TreeGrafter"/>
</dbReference>
<dbReference type="InterPro" id="IPR009038">
    <property type="entry name" value="GOLD_dom"/>
</dbReference>
<accession>A0A4U5LR29</accession>
<dbReference type="Gene3D" id="2.60.120.680">
    <property type="entry name" value="GOLD domain"/>
    <property type="match status" value="1"/>
</dbReference>
<dbReference type="SUPFAM" id="SSF52087">
    <property type="entry name" value="CRAL/TRIO domain"/>
    <property type="match status" value="1"/>
</dbReference>
<dbReference type="SMART" id="SM00516">
    <property type="entry name" value="SEC14"/>
    <property type="match status" value="1"/>
</dbReference>
<dbReference type="InterPro" id="IPR036865">
    <property type="entry name" value="CRAL-TRIO_dom_sf"/>
</dbReference>
<dbReference type="EMBL" id="AZBU02000013">
    <property type="protein sequence ID" value="TKR58430.1"/>
    <property type="molecule type" value="Genomic_DNA"/>
</dbReference>
<dbReference type="OrthoDB" id="1434354at2759"/>
<feature type="domain" description="CRAL-TRIO" evidence="1">
    <location>
        <begin position="88"/>
        <end position="260"/>
    </location>
</feature>
<dbReference type="PANTHER" id="PTHR23324:SF7">
    <property type="entry name" value="CRAL-TRIO DOMAIN-CONTAINING PROTEIN"/>
    <property type="match status" value="1"/>
</dbReference>
<reference evidence="3 4" key="1">
    <citation type="journal article" date="2015" name="Genome Biol.">
        <title>Comparative genomics of Steinernema reveals deeply conserved gene regulatory networks.</title>
        <authorList>
            <person name="Dillman A.R."/>
            <person name="Macchietto M."/>
            <person name="Porter C.F."/>
            <person name="Rogers A."/>
            <person name="Williams B."/>
            <person name="Antoshechkin I."/>
            <person name="Lee M.M."/>
            <person name="Goodwin Z."/>
            <person name="Lu X."/>
            <person name="Lewis E.E."/>
            <person name="Goodrich-Blair H."/>
            <person name="Stock S.P."/>
            <person name="Adams B.J."/>
            <person name="Sternberg P.W."/>
            <person name="Mortazavi A."/>
        </authorList>
    </citation>
    <scope>NUCLEOTIDE SEQUENCE [LARGE SCALE GENOMIC DNA]</scope>
    <source>
        <strain evidence="3 4">ALL</strain>
    </source>
</reference>
<dbReference type="InterPro" id="IPR051064">
    <property type="entry name" value="SEC14/CRAL-TRIO_domain"/>
</dbReference>
<dbReference type="SUPFAM" id="SSF101576">
    <property type="entry name" value="Supernatant protein factor (SPF), C-terminal domain"/>
    <property type="match status" value="1"/>
</dbReference>
<feature type="domain" description="GOLD" evidence="2">
    <location>
        <begin position="278"/>
        <end position="388"/>
    </location>
</feature>
<dbReference type="Proteomes" id="UP000298663">
    <property type="component" value="Unassembled WGS sequence"/>
</dbReference>
<comment type="caution">
    <text evidence="3">The sequence shown here is derived from an EMBL/GenBank/DDBJ whole genome shotgun (WGS) entry which is preliminary data.</text>
</comment>
<evidence type="ECO:0000259" key="1">
    <source>
        <dbReference type="PROSITE" id="PS50191"/>
    </source>
</evidence>
<dbReference type="CDD" id="cd00170">
    <property type="entry name" value="SEC14"/>
    <property type="match status" value="1"/>
</dbReference>
<proteinExistence type="predicted"/>